<organism evidence="4 5">
    <name type="scientific">Intrasporangium chromatireducens Q5-1</name>
    <dbReference type="NCBI Taxonomy" id="584657"/>
    <lineage>
        <taxon>Bacteria</taxon>
        <taxon>Bacillati</taxon>
        <taxon>Actinomycetota</taxon>
        <taxon>Actinomycetes</taxon>
        <taxon>Micrococcales</taxon>
        <taxon>Intrasporangiaceae</taxon>
        <taxon>Intrasporangium</taxon>
    </lineage>
</organism>
<reference evidence="5" key="1">
    <citation type="submission" date="2013-08" db="EMBL/GenBank/DDBJ databases">
        <title>Intrasporangium oryzae NRRL B-24470.</title>
        <authorList>
            <person name="Liu H."/>
            <person name="Wang G."/>
        </authorList>
    </citation>
    <scope>NUCLEOTIDE SEQUENCE [LARGE SCALE GENOMIC DNA]</scope>
    <source>
        <strain evidence="5">Q5-1</strain>
    </source>
</reference>
<dbReference type="PATRIC" id="fig|584657.3.peg.3089"/>
<evidence type="ECO:0000256" key="2">
    <source>
        <dbReference type="ARBA" id="ARBA00022729"/>
    </source>
</evidence>
<dbReference type="AlphaFoldDB" id="W9GG69"/>
<comment type="caution">
    <text evidence="4">The sequence shown here is derived from an EMBL/GenBank/DDBJ whole genome shotgun (WGS) entry which is preliminary data.</text>
</comment>
<accession>W9GG69</accession>
<name>W9GG69_9MICO</name>
<evidence type="ECO:0000313" key="4">
    <source>
        <dbReference type="EMBL" id="EWT05030.1"/>
    </source>
</evidence>
<sequence>MPPPPALVDPLEMMLQGPDPTRLRVGLAVPTSGVLGLTGPAAIAAATLAAEEVNGAGGVRGRPVELVPIDAGAPPDDVAAQVSSLIGAESIEALVGFHTSDIHRRLERVTSTRIPYLFTPPHEGGTRLPGVSLLGEGPGEQLLPAVRALTDQTGGRRWALIGNDYIWPRAMHAVAVPMLRGHGADIVLVEEVPFGQVDPDRLLSQIAAARADVVLLSLVGRDLAVFNRAFAESPLRGRVLRVCGALDETGLLEIDGDDTGELFTTMRWYASDPEAQALSERYHRRWGAHAPSLGVYAAGCYEGVHHLARLAGMRPLRMAAAADSAAYPMKPGQPRLARADGLDLLPIA</sequence>
<dbReference type="Pfam" id="PF13458">
    <property type="entry name" value="Peripla_BP_6"/>
    <property type="match status" value="1"/>
</dbReference>
<dbReference type="Proteomes" id="UP000019494">
    <property type="component" value="Unassembled WGS sequence"/>
</dbReference>
<keyword evidence="2" id="KW-0732">Signal</keyword>
<evidence type="ECO:0000313" key="5">
    <source>
        <dbReference type="Proteomes" id="UP000019494"/>
    </source>
</evidence>
<keyword evidence="5" id="KW-1185">Reference proteome</keyword>
<dbReference type="PANTHER" id="PTHR47628">
    <property type="match status" value="1"/>
</dbReference>
<dbReference type="EMBL" id="AWQS01000155">
    <property type="protein sequence ID" value="EWT05030.1"/>
    <property type="molecule type" value="Genomic_DNA"/>
</dbReference>
<dbReference type="InterPro" id="IPR028082">
    <property type="entry name" value="Peripla_BP_I"/>
</dbReference>
<dbReference type="InterPro" id="IPR028081">
    <property type="entry name" value="Leu-bd"/>
</dbReference>
<dbReference type="CDD" id="cd06358">
    <property type="entry name" value="PBP1_NHase"/>
    <property type="match status" value="1"/>
</dbReference>
<evidence type="ECO:0000256" key="1">
    <source>
        <dbReference type="ARBA" id="ARBA00010062"/>
    </source>
</evidence>
<gene>
    <name evidence="4" type="ORF">N864_01590</name>
</gene>
<dbReference type="SUPFAM" id="SSF53822">
    <property type="entry name" value="Periplasmic binding protein-like I"/>
    <property type="match status" value="1"/>
</dbReference>
<dbReference type="PANTHER" id="PTHR47628:SF1">
    <property type="entry name" value="ALIPHATIC AMIDASE EXPRESSION-REGULATING PROTEIN"/>
    <property type="match status" value="1"/>
</dbReference>
<proteinExistence type="inferred from homology"/>
<comment type="similarity">
    <text evidence="1">Belongs to the leucine-binding protein family.</text>
</comment>
<dbReference type="Gene3D" id="3.40.50.2300">
    <property type="match status" value="2"/>
</dbReference>
<protein>
    <submittedName>
        <fullName evidence="4">Nitrile hydratase</fullName>
    </submittedName>
</protein>
<feature type="domain" description="Leucine-binding protein" evidence="3">
    <location>
        <begin position="23"/>
        <end position="311"/>
    </location>
</feature>
<evidence type="ECO:0000259" key="3">
    <source>
        <dbReference type="Pfam" id="PF13458"/>
    </source>
</evidence>